<dbReference type="Proteomes" id="UP000001554">
    <property type="component" value="Chromosome 11"/>
</dbReference>
<feature type="compositionally biased region" description="Pro residues" evidence="7">
    <location>
        <begin position="282"/>
        <end position="291"/>
    </location>
</feature>
<comment type="subcellular location">
    <subcellularLocation>
        <location evidence="1">Nucleus</location>
    </subcellularLocation>
</comment>
<evidence type="ECO:0000313" key="9">
    <source>
        <dbReference type="Proteomes" id="UP000001554"/>
    </source>
</evidence>
<feature type="compositionally biased region" description="Basic residues" evidence="7">
    <location>
        <begin position="258"/>
        <end position="275"/>
    </location>
</feature>
<evidence type="ECO:0000256" key="7">
    <source>
        <dbReference type="SAM" id="MobiDB-lite"/>
    </source>
</evidence>
<gene>
    <name evidence="10" type="primary">LOC118425842</name>
</gene>
<comment type="similarity">
    <text evidence="2">Belongs to the NRF1/Ewg family.</text>
</comment>
<keyword evidence="6" id="KW-0539">Nucleus</keyword>
<sequence>MTEHMTVRNFRKWTSLEKRASALVDGGNDVVILACVPDKNTHQPRFVHWGTACLREALLDHLPAIMDGFHAKRPSGQQSNLEPARTVGEETESATPDLPDLRKEVCGLEVMNMEGLRALVRTAIRITTKREPRWGKDGARWQFWDPDVSYTLSVDPRTPEQKKTRSWASFLRGTLRRCYQHYGLEHLLADTQPIATHDDQDTTGENVQHTTGENVQDTTGENGQDTTGENGQHTTGENGQDTTGDVTCPPPKAASSRSVKRILRQPARCRKRVARASHSIPPSMPSVPPTTAPAAETSPRRTSRTRKRTRKLDL</sequence>
<dbReference type="OrthoDB" id="10050642at2759"/>
<feature type="domain" description="Nuclear respiratory factor 1 NLS/DNA-binding dimerisation" evidence="8">
    <location>
        <begin position="26"/>
        <end position="190"/>
    </location>
</feature>
<evidence type="ECO:0000256" key="3">
    <source>
        <dbReference type="ARBA" id="ARBA00023015"/>
    </source>
</evidence>
<reference evidence="9" key="1">
    <citation type="journal article" date="2020" name="Nat. Ecol. Evol.">
        <title>Deeply conserved synteny resolves early events in vertebrate evolution.</title>
        <authorList>
            <person name="Simakov O."/>
            <person name="Marletaz F."/>
            <person name="Yue J.X."/>
            <person name="O'Connell B."/>
            <person name="Jenkins J."/>
            <person name="Brandt A."/>
            <person name="Calef R."/>
            <person name="Tung C.H."/>
            <person name="Huang T.K."/>
            <person name="Schmutz J."/>
            <person name="Satoh N."/>
            <person name="Yu J.K."/>
            <person name="Putnam N.H."/>
            <person name="Green R.E."/>
            <person name="Rokhsar D.S."/>
        </authorList>
    </citation>
    <scope>NUCLEOTIDE SEQUENCE [LARGE SCALE GENOMIC DNA]</scope>
    <source>
        <strain evidence="9">S238N-H82</strain>
    </source>
</reference>
<dbReference type="KEGG" id="bfo:118425842"/>
<keyword evidence="4" id="KW-0238">DNA-binding</keyword>
<dbReference type="AlphaFoldDB" id="A0A9J7N5N3"/>
<dbReference type="PANTHER" id="PTHR20338">
    <property type="entry name" value="NUCLEAR RESPIRATORY FACTOR 1"/>
    <property type="match status" value="1"/>
</dbReference>
<evidence type="ECO:0000313" key="10">
    <source>
        <dbReference type="RefSeq" id="XP_035690845.1"/>
    </source>
</evidence>
<keyword evidence="9" id="KW-1185">Reference proteome</keyword>
<proteinExistence type="inferred from homology"/>
<keyword evidence="3" id="KW-0805">Transcription regulation</keyword>
<dbReference type="RefSeq" id="XP_035690845.1">
    <property type="nucleotide sequence ID" value="XM_035834952.1"/>
</dbReference>
<name>A0A9J7N5N3_BRAFL</name>
<dbReference type="GeneID" id="118425842"/>
<organism evidence="9 10">
    <name type="scientific">Branchiostoma floridae</name>
    <name type="common">Florida lancelet</name>
    <name type="synonym">Amphioxus</name>
    <dbReference type="NCBI Taxonomy" id="7739"/>
    <lineage>
        <taxon>Eukaryota</taxon>
        <taxon>Metazoa</taxon>
        <taxon>Chordata</taxon>
        <taxon>Cephalochordata</taxon>
        <taxon>Leptocardii</taxon>
        <taxon>Amphioxiformes</taxon>
        <taxon>Branchiostomatidae</taxon>
        <taxon>Branchiostoma</taxon>
    </lineage>
</organism>
<dbReference type="GO" id="GO:0000981">
    <property type="term" value="F:DNA-binding transcription factor activity, RNA polymerase II-specific"/>
    <property type="evidence" value="ECO:0000318"/>
    <property type="project" value="GO_Central"/>
</dbReference>
<evidence type="ECO:0000256" key="4">
    <source>
        <dbReference type="ARBA" id="ARBA00023125"/>
    </source>
</evidence>
<evidence type="ECO:0000259" key="8">
    <source>
        <dbReference type="Pfam" id="PF10491"/>
    </source>
</evidence>
<dbReference type="InterPro" id="IPR039142">
    <property type="entry name" value="NRF1/Ewg"/>
</dbReference>
<protein>
    <submittedName>
        <fullName evidence="10">Uncharacterized protein LOC118425842</fullName>
    </submittedName>
</protein>
<evidence type="ECO:0000256" key="6">
    <source>
        <dbReference type="ARBA" id="ARBA00023242"/>
    </source>
</evidence>
<dbReference type="GO" id="GO:0006357">
    <property type="term" value="P:regulation of transcription by RNA polymerase II"/>
    <property type="evidence" value="ECO:0000318"/>
    <property type="project" value="GO_Central"/>
</dbReference>
<dbReference type="GO" id="GO:0000978">
    <property type="term" value="F:RNA polymerase II cis-regulatory region sequence-specific DNA binding"/>
    <property type="evidence" value="ECO:0000318"/>
    <property type="project" value="GO_Central"/>
</dbReference>
<feature type="compositionally biased region" description="Basic residues" evidence="7">
    <location>
        <begin position="301"/>
        <end position="314"/>
    </location>
</feature>
<feature type="region of interest" description="Disordered" evidence="7">
    <location>
        <begin position="196"/>
        <end position="314"/>
    </location>
</feature>
<feature type="region of interest" description="Disordered" evidence="7">
    <location>
        <begin position="72"/>
        <end position="97"/>
    </location>
</feature>
<evidence type="ECO:0000256" key="5">
    <source>
        <dbReference type="ARBA" id="ARBA00023163"/>
    </source>
</evidence>
<evidence type="ECO:0000256" key="1">
    <source>
        <dbReference type="ARBA" id="ARBA00004123"/>
    </source>
</evidence>
<dbReference type="Pfam" id="PF10491">
    <property type="entry name" value="Nrf1_DNA-bind"/>
    <property type="match status" value="1"/>
</dbReference>
<reference evidence="10" key="2">
    <citation type="submission" date="2025-08" db="UniProtKB">
        <authorList>
            <consortium name="RefSeq"/>
        </authorList>
    </citation>
    <scope>IDENTIFICATION</scope>
    <source>
        <strain evidence="10">S238N-H82</strain>
        <tissue evidence="10">Testes</tissue>
    </source>
</reference>
<accession>A0A9J7N5N3</accession>
<feature type="compositionally biased region" description="Polar residues" evidence="7">
    <location>
        <begin position="203"/>
        <end position="245"/>
    </location>
</feature>
<evidence type="ECO:0000256" key="2">
    <source>
        <dbReference type="ARBA" id="ARBA00005713"/>
    </source>
</evidence>
<dbReference type="GO" id="GO:0005634">
    <property type="term" value="C:nucleus"/>
    <property type="evidence" value="ECO:0000318"/>
    <property type="project" value="GO_Central"/>
</dbReference>
<keyword evidence="5" id="KW-0804">Transcription</keyword>
<dbReference type="InterPro" id="IPR019525">
    <property type="entry name" value="Nrf1_NLS/DNA-bd_dimer"/>
</dbReference>